<dbReference type="RefSeq" id="WP_186912840.1">
    <property type="nucleotide sequence ID" value="NZ_JACOFV010000011.1"/>
</dbReference>
<comment type="caution">
    <text evidence="6">The sequence shown here is derived from an EMBL/GenBank/DDBJ whole genome shotgun (WGS) entry which is preliminary data.</text>
</comment>
<dbReference type="GO" id="GO:0046872">
    <property type="term" value="F:metal ion binding"/>
    <property type="evidence" value="ECO:0007669"/>
    <property type="project" value="UniProtKB-KW"/>
</dbReference>
<evidence type="ECO:0000256" key="4">
    <source>
        <dbReference type="ARBA" id="ARBA00025742"/>
    </source>
</evidence>
<dbReference type="Gene3D" id="3.30.750.180">
    <property type="entry name" value="GpdQ, beta-strand dimerisation domain"/>
    <property type="match status" value="1"/>
</dbReference>
<name>A0A923KIM5_9BURK</name>
<evidence type="ECO:0000256" key="3">
    <source>
        <dbReference type="ARBA" id="ARBA00023004"/>
    </source>
</evidence>
<reference evidence="6" key="1">
    <citation type="submission" date="2020-08" db="EMBL/GenBank/DDBJ databases">
        <title>Novel species isolated from subtropical streams in China.</title>
        <authorList>
            <person name="Lu H."/>
        </authorList>
    </citation>
    <scope>NUCLEOTIDE SEQUENCE</scope>
    <source>
        <strain evidence="6">KACC 12607</strain>
    </source>
</reference>
<dbReference type="PANTHER" id="PTHR42988:SF2">
    <property type="entry name" value="CYCLIC NUCLEOTIDE PHOSPHODIESTERASE CBUA0032-RELATED"/>
    <property type="match status" value="1"/>
</dbReference>
<dbReference type="InterPro" id="IPR042283">
    <property type="entry name" value="GpdQ_catalytic"/>
</dbReference>
<dbReference type="Gene3D" id="3.60.21.40">
    <property type="entry name" value="GpdQ, catalytic alpha/beta sandwich domain"/>
    <property type="match status" value="1"/>
</dbReference>
<dbReference type="Proteomes" id="UP000634011">
    <property type="component" value="Unassembled WGS sequence"/>
</dbReference>
<dbReference type="GO" id="GO:0004112">
    <property type="term" value="F:cyclic-nucleotide phosphodiesterase activity"/>
    <property type="evidence" value="ECO:0007669"/>
    <property type="project" value="InterPro"/>
</dbReference>
<protein>
    <submittedName>
        <fullName evidence="6">Phosphodiesterase</fullName>
    </submittedName>
</protein>
<dbReference type="Pfam" id="PF00149">
    <property type="entry name" value="Metallophos"/>
    <property type="match status" value="1"/>
</dbReference>
<evidence type="ECO:0000259" key="5">
    <source>
        <dbReference type="Pfam" id="PF00149"/>
    </source>
</evidence>
<dbReference type="InterPro" id="IPR042281">
    <property type="entry name" value="GpdQ_beta-strand"/>
</dbReference>
<dbReference type="EMBL" id="JACOFV010000011">
    <property type="protein sequence ID" value="MBC3862887.1"/>
    <property type="molecule type" value="Genomic_DNA"/>
</dbReference>
<keyword evidence="1" id="KW-0479">Metal-binding</keyword>
<keyword evidence="3" id="KW-0408">Iron</keyword>
<dbReference type="InterPro" id="IPR050884">
    <property type="entry name" value="CNP_phosphodiesterase-III"/>
</dbReference>
<evidence type="ECO:0000313" key="6">
    <source>
        <dbReference type="EMBL" id="MBC3862887.1"/>
    </source>
</evidence>
<sequence length="272" mass="30483">MLIAQISDTHIKMPGKVAYNIVDTAQMLRDCVAHIMQLKIQPDLILLTGDLVDLGRDEEYDYLRSILAPIRQRIIAIPGNHDERDAMRRAFKDASYLPASGFLHFAINDEYPFRIIGLDTLIPFSGGGELCQERLGWLDQTLQQQPDVPTLIMMHHPPFLTGIGHMDDIGLKGREEFAEIMSRHPQVSAILCGHLHRTIHAHVGGRPAMTSPSPAHQIELEINPSAPSHFCMEPPGYLLHWWNDGHLISHTALIGNYPGPFPFFGNDGKLID</sequence>
<keyword evidence="7" id="KW-1185">Reference proteome</keyword>
<dbReference type="AlphaFoldDB" id="A0A923KIM5"/>
<keyword evidence="2" id="KW-0378">Hydrolase</keyword>
<dbReference type="CDD" id="cd07402">
    <property type="entry name" value="MPP_GpdQ"/>
    <property type="match status" value="1"/>
</dbReference>
<gene>
    <name evidence="6" type="ORF">H8K32_12310</name>
</gene>
<feature type="domain" description="Calcineurin-like phosphoesterase" evidence="5">
    <location>
        <begin position="1"/>
        <end position="197"/>
    </location>
</feature>
<organism evidence="6 7">
    <name type="scientific">Undibacterium jejuense</name>
    <dbReference type="NCBI Taxonomy" id="1344949"/>
    <lineage>
        <taxon>Bacteria</taxon>
        <taxon>Pseudomonadati</taxon>
        <taxon>Pseudomonadota</taxon>
        <taxon>Betaproteobacteria</taxon>
        <taxon>Burkholderiales</taxon>
        <taxon>Oxalobacteraceae</taxon>
        <taxon>Undibacterium</taxon>
    </lineage>
</organism>
<comment type="similarity">
    <text evidence="4">Belongs to the cyclic nucleotide phosphodiesterase class-III family.</text>
</comment>
<evidence type="ECO:0000256" key="1">
    <source>
        <dbReference type="ARBA" id="ARBA00022723"/>
    </source>
</evidence>
<proteinExistence type="inferred from homology"/>
<dbReference type="InterPro" id="IPR029052">
    <property type="entry name" value="Metallo-depent_PP-like"/>
</dbReference>
<dbReference type="InterPro" id="IPR026575">
    <property type="entry name" value="GpdQ/CpdA-like"/>
</dbReference>
<dbReference type="InterPro" id="IPR004843">
    <property type="entry name" value="Calcineurin-like_PHP"/>
</dbReference>
<accession>A0A923KIM5</accession>
<dbReference type="SUPFAM" id="SSF56300">
    <property type="entry name" value="Metallo-dependent phosphatases"/>
    <property type="match status" value="1"/>
</dbReference>
<evidence type="ECO:0000256" key="2">
    <source>
        <dbReference type="ARBA" id="ARBA00022801"/>
    </source>
</evidence>
<dbReference type="PANTHER" id="PTHR42988">
    <property type="entry name" value="PHOSPHOHYDROLASE"/>
    <property type="match status" value="1"/>
</dbReference>
<evidence type="ECO:0000313" key="7">
    <source>
        <dbReference type="Proteomes" id="UP000634011"/>
    </source>
</evidence>